<dbReference type="InterPro" id="IPR036085">
    <property type="entry name" value="PAZ_dom_sf"/>
</dbReference>
<dbReference type="GO" id="GO:0003676">
    <property type="term" value="F:nucleic acid binding"/>
    <property type="evidence" value="ECO:0007669"/>
    <property type="project" value="InterPro"/>
</dbReference>
<reference evidence="4" key="2">
    <citation type="submission" date="2012-12" db="EMBL/GenBank/DDBJ databases">
        <authorList>
            <person name="Gao Y.W."/>
            <person name="Fan S.T."/>
            <person name="Sun H.T."/>
            <person name="Wang Z."/>
            <person name="Gao X.L."/>
            <person name="Li Y.G."/>
            <person name="Wang T.C."/>
            <person name="Zhang K."/>
            <person name="Xu W.W."/>
            <person name="Yu Z.J."/>
            <person name="Xia X.Z."/>
        </authorList>
    </citation>
    <scope>NUCLEOTIDE SEQUENCE</scope>
    <source>
        <strain evidence="4">FR3</strain>
    </source>
</reference>
<protein>
    <submittedName>
        <fullName evidence="4">Bm3469, isoform b</fullName>
    </submittedName>
</protein>
<sequence length="1136" mass="128826">MSSTICKFLLLYKYNLNDYLPLGAFQCIIFYRWWLLLLYVFSKSLMIMSPITPSEENSISSFRPRGRGKRQPNSNESSHTLKMATAGGEEMEMIGRELWTGINSDTLSRRPPTFERVDTAFRAGRHVSADTRSLQSASSRKNASVLQLRIHESTSPSVSDDSFSASEGAVKCCNSIRSSAISDDCHSQTSFSDLMDSDLLETENLNIHQSVKPEHSRGHIQSAGDQNMFHSRRPTPCLMAPKLPPAHQRETVIVKTNIYPLEVGNQIVYRYDVRMYASRADTSKERTTDLCRGERDDSGVTLRHQKCMLLMRRALELYRVLNESGAYLYDLSNTLFTNEPLNKELLPRLKISMEQLTPKLRDLIGACDVIVEITPCAENSHTFNVIDYCDSVTNDLARQNRSFRQFFEILTNNSALQKGTHYAFGCGKLFLVDGKKYKLGEQPLSESRTLITGVEKGIRIIERSSGSIIPALVIDLKKAAFFDAVPLADMAHNVLMKNHLSSPIPPLDANLFNHFVRKLNDIIRDLRLQHSSCTNKSFVASGLSDKPVGQIRLSVGKNTPPIPMLQYYKQQGYIIRADWPAVRLITNFGTSYFPIEVLRVAPYQRVPVSKQTPSQMKDTIKECAILPHARFRDITRNLQALDLGGTTHYNSFMAAFGVRISSAPITVEGHRRLAPKVRYSDVQGGMSVVDIDARNASWRMNGKAYLVGAHLRCWFILYDDARDGDMVMTFSKTLVRECCKKGIQMMDPIIKNVQFEQLEDCLKQIRETYPNERAFVMYIDSRDDTHDDLKLYEALHRIVTQHIHGSRAREAPKKVATLENIVNKLNCKNFGQCYGIIPESFATNKWISTGKTLIIGYDVCHPEPQPRHERRMRMPPTQPSVLGISFNGASCPETFIGDYSFQEPRKEQVTSSILEERIYWILSLFYGSRNGMLPETVIITRDGVSEGQFKMVMEDEVEAIRQGMRNFGKAEAGADNYSPNIVCIIACKRHNKRFAVENNHSLGNCLPLTVIDRDITRPDTTEFFMQSHKIIKGTGKLPAYSMPINEANLTMDEAQSLMMALCFTHQIVNQAISIPEPIYQADEWAKRGRNNFRAMLRRVGGKERLPTLDGGSIDWNRVTRRLCYMDTELELTRANA</sequence>
<evidence type="ECO:0000256" key="2">
    <source>
        <dbReference type="SAM" id="Phobius"/>
    </source>
</evidence>
<organism evidence="4">
    <name type="scientific">Brugia malayi</name>
    <name type="common">Filarial nematode worm</name>
    <dbReference type="NCBI Taxonomy" id="6279"/>
    <lineage>
        <taxon>Eukaryota</taxon>
        <taxon>Metazoa</taxon>
        <taxon>Ecdysozoa</taxon>
        <taxon>Nematoda</taxon>
        <taxon>Chromadorea</taxon>
        <taxon>Rhabditida</taxon>
        <taxon>Spirurina</taxon>
        <taxon>Spiruromorpha</taxon>
        <taxon>Filarioidea</taxon>
        <taxon>Onchocercidae</taxon>
        <taxon>Brugia</taxon>
    </lineage>
</organism>
<dbReference type="SUPFAM" id="SSF53098">
    <property type="entry name" value="Ribonuclease H-like"/>
    <property type="match status" value="1"/>
</dbReference>
<dbReference type="OMA" id="THYAFGC"/>
<feature type="transmembrane region" description="Helical" evidence="2">
    <location>
        <begin position="20"/>
        <end position="41"/>
    </location>
</feature>
<dbReference type="InterPro" id="IPR012337">
    <property type="entry name" value="RNaseH-like_sf"/>
</dbReference>
<dbReference type="AlphaFoldDB" id="A0A0J9XYI2"/>
<evidence type="ECO:0000256" key="1">
    <source>
        <dbReference type="SAM" id="MobiDB-lite"/>
    </source>
</evidence>
<dbReference type="SUPFAM" id="SSF101690">
    <property type="entry name" value="PAZ domain"/>
    <property type="match status" value="1"/>
</dbReference>
<feature type="region of interest" description="Disordered" evidence="1">
    <location>
        <begin position="54"/>
        <end position="80"/>
    </location>
</feature>
<dbReference type="WormBase" id="Bm3469b">
    <property type="protein sequence ID" value="BM31431"/>
    <property type="gene ID" value="WBGene00223730"/>
</dbReference>
<dbReference type="InterPro" id="IPR036397">
    <property type="entry name" value="RNaseH_sf"/>
</dbReference>
<dbReference type="Pfam" id="PF02171">
    <property type="entry name" value="Piwi"/>
    <property type="match status" value="1"/>
</dbReference>
<gene>
    <name evidence="4 5" type="ORF">Bm3469</name>
    <name evidence="4" type="ORF">BM_Bm3469</name>
</gene>
<dbReference type="EMBL" id="LN856998">
    <property type="protein sequence ID" value="CDP98572.1"/>
    <property type="molecule type" value="Genomic_DNA"/>
</dbReference>
<dbReference type="InterPro" id="IPR003165">
    <property type="entry name" value="Piwi"/>
</dbReference>
<feature type="domain" description="Piwi" evidence="3">
    <location>
        <begin position="852"/>
        <end position="1093"/>
    </location>
</feature>
<keyword evidence="2" id="KW-0812">Transmembrane</keyword>
<dbReference type="SMART" id="SM00950">
    <property type="entry name" value="Piwi"/>
    <property type="match status" value="1"/>
</dbReference>
<feature type="compositionally biased region" description="Polar residues" evidence="1">
    <location>
        <begin position="71"/>
        <end position="80"/>
    </location>
</feature>
<dbReference type="PANTHER" id="PTHR22891">
    <property type="entry name" value="EUKARYOTIC TRANSLATION INITIATION FACTOR 2C"/>
    <property type="match status" value="1"/>
</dbReference>
<keyword evidence="2" id="KW-0472">Membrane</keyword>
<name>A0A0J9XYI2_BRUMA</name>
<proteinExistence type="predicted"/>
<accession>A0A0J9XYI2</accession>
<evidence type="ECO:0000259" key="3">
    <source>
        <dbReference type="PROSITE" id="PS50822"/>
    </source>
</evidence>
<keyword evidence="2" id="KW-1133">Transmembrane helix</keyword>
<dbReference type="PROSITE" id="PS50822">
    <property type="entry name" value="PIWI"/>
    <property type="match status" value="1"/>
</dbReference>
<reference evidence="4" key="1">
    <citation type="journal article" date="2007" name="Science">
        <title>Draft genome of the filarial nematode parasite Brugia malayi.</title>
        <authorList>
            <person name="Ghedin E."/>
            <person name="Wang S."/>
            <person name="Spiro D."/>
            <person name="Caler E."/>
            <person name="Zhao Q."/>
            <person name="Crabtree J."/>
            <person name="Allen J.E."/>
            <person name="Delcher A.L."/>
            <person name="Guiliano D.B."/>
            <person name="Miranda-Saavedra D."/>
            <person name="Angiuoli S.V."/>
            <person name="Creasy T."/>
            <person name="Amedeo P."/>
            <person name="Haas B."/>
            <person name="El-Sayed N.M."/>
            <person name="Wortman J.R."/>
            <person name="Feldblyum T."/>
            <person name="Tallon L."/>
            <person name="Schatz M."/>
            <person name="Shumway M."/>
            <person name="Koo H."/>
            <person name="Salzberg S.L."/>
            <person name="Schobel S."/>
            <person name="Pertea M."/>
            <person name="Pop M."/>
            <person name="White O."/>
            <person name="Barton G.J."/>
            <person name="Carlow C.K."/>
            <person name="Crawford M.J."/>
            <person name="Daub J."/>
            <person name="Dimmic M.W."/>
            <person name="Estes C.F."/>
            <person name="Foster J.M."/>
            <person name="Ganatra M."/>
            <person name="Gregory W.F."/>
            <person name="Johnson N.M."/>
            <person name="Jin J."/>
            <person name="Komuniecki R."/>
            <person name="Korf I."/>
            <person name="Kumar S."/>
            <person name="Laney S."/>
            <person name="Li B.W."/>
            <person name="Li W."/>
            <person name="Lindblom T.H."/>
            <person name="Lustigman S."/>
            <person name="Ma D."/>
            <person name="Maina C.V."/>
            <person name="Martin D.M."/>
            <person name="McCarter J.P."/>
            <person name="McReynolds L."/>
            <person name="Mitreva M."/>
            <person name="Nutman T.B."/>
            <person name="Parkinson J."/>
            <person name="Peregrin-Alvarez J.M."/>
            <person name="Poole C."/>
            <person name="Ren Q."/>
            <person name="Saunders L."/>
            <person name="Sluder A.E."/>
            <person name="Smith K."/>
            <person name="Stanke M."/>
            <person name="Unnasch T.R."/>
            <person name="Ware J."/>
            <person name="Wei A.D."/>
            <person name="Weil G."/>
            <person name="Williams D.J."/>
            <person name="Zhang Y."/>
            <person name="Williams S.A."/>
            <person name="Fraser-Liggett C."/>
            <person name="Slatko B."/>
            <person name="Blaxter M.L."/>
            <person name="Scott A.L."/>
        </authorList>
    </citation>
    <scope>NUCLEOTIDE SEQUENCE</scope>
    <source>
        <strain evidence="4">FR3</strain>
    </source>
</reference>
<dbReference type="Gene3D" id="2.170.260.10">
    <property type="entry name" value="paz domain"/>
    <property type="match status" value="1"/>
</dbReference>
<dbReference type="Gene3D" id="3.40.50.2300">
    <property type="match status" value="1"/>
</dbReference>
<evidence type="ECO:0000313" key="4">
    <source>
        <dbReference type="EMBL" id="CDP98572.1"/>
    </source>
</evidence>
<evidence type="ECO:0000313" key="5">
    <source>
        <dbReference type="WormBase" id="Bm3469b"/>
    </source>
</evidence>
<dbReference type="Gene3D" id="3.30.420.10">
    <property type="entry name" value="Ribonuclease H-like superfamily/Ribonuclease H"/>
    <property type="match status" value="1"/>
</dbReference>